<reference evidence="1 2" key="1">
    <citation type="journal article" date="2016" name="Front. Microbiol.">
        <title>Comprehensive Phylogenetic Analysis of Bovine Non-aureus Staphylococci Species Based on Whole-Genome Sequencing.</title>
        <authorList>
            <person name="Naushad S."/>
            <person name="Barkema H.W."/>
            <person name="Luby C."/>
            <person name="Condas L.A."/>
            <person name="Nobrega D.B."/>
            <person name="Carson D.A."/>
            <person name="De Buck J."/>
        </authorList>
    </citation>
    <scope>NUCLEOTIDE SEQUENCE [LARGE SCALE GENOMIC DNA]</scope>
    <source>
        <strain evidence="1 2">SNUC 5959</strain>
    </source>
</reference>
<dbReference type="EMBL" id="QXVO01000004">
    <property type="protein sequence ID" value="RIO47284.1"/>
    <property type="molecule type" value="Genomic_DNA"/>
</dbReference>
<dbReference type="KEGG" id="shu:SHYC_00935"/>
<gene>
    <name evidence="1" type="ORF">BUZ57_02015</name>
</gene>
<evidence type="ECO:0000313" key="1">
    <source>
        <dbReference type="EMBL" id="RIO47284.1"/>
    </source>
</evidence>
<dbReference type="HOGENOM" id="CLU_176337_0_0_9"/>
<dbReference type="AlphaFoldDB" id="A0A0A8HM46"/>
<evidence type="ECO:0000313" key="2">
    <source>
        <dbReference type="Proteomes" id="UP000285625"/>
    </source>
</evidence>
<dbReference type="RefSeq" id="WP_039643670.1">
    <property type="nucleotide sequence ID" value="NZ_CP008747.1"/>
</dbReference>
<dbReference type="GeneID" id="41072040"/>
<proteinExistence type="predicted"/>
<comment type="caution">
    <text evidence="1">The sequence shown here is derived from an EMBL/GenBank/DDBJ whole genome shotgun (WGS) entry which is preliminary data.</text>
</comment>
<name>A0A0A8HM46_STAHY</name>
<accession>A0A0A8HM46</accession>
<organism evidence="1 2">
    <name type="scientific">Staphylococcus hyicus</name>
    <dbReference type="NCBI Taxonomy" id="1284"/>
    <lineage>
        <taxon>Bacteria</taxon>
        <taxon>Bacillati</taxon>
        <taxon>Bacillota</taxon>
        <taxon>Bacilli</taxon>
        <taxon>Bacillales</taxon>
        <taxon>Staphylococcaceae</taxon>
        <taxon>Staphylococcus</taxon>
    </lineage>
</organism>
<sequence length="106" mass="11543">MSLNKIILSAVTTGVLATGIFAAVPHQQAEASVLSKGGIILQDDSRILEHEVDYVGVLLDKKTDKKTKAGIRAYFKLLGYKSAKDFLKAAKAQGLDTSKYDYLLKK</sequence>
<dbReference type="NCBIfam" id="NF033694">
    <property type="entry name" value="perox_inhi_SPIN"/>
    <property type="match status" value="1"/>
</dbReference>
<dbReference type="Proteomes" id="UP000285625">
    <property type="component" value="Unassembled WGS sequence"/>
</dbReference>
<protein>
    <submittedName>
        <fullName evidence="1">Uncharacterized protein</fullName>
    </submittedName>
</protein>